<sequence length="171" mass="18859">MYVDVEVNGKEKKTAGTIHIFFNASLCSSGINEHAFLILLPLGINAQDQDTNVEIYWFVLSSFSVSDFLSLSFIINPLPTPSDAKTNANGGRHHLGARWESRNDGMGHRSYAEQGSTSSYAVVARIPGGLVLLAVEVTELEYIYIHESINYGLWRRKRTCAATPSSTFVSD</sequence>
<dbReference type="Proteomes" id="UP001175211">
    <property type="component" value="Unassembled WGS sequence"/>
</dbReference>
<evidence type="ECO:0000313" key="2">
    <source>
        <dbReference type="Proteomes" id="UP001175211"/>
    </source>
</evidence>
<dbReference type="GeneID" id="85352930"/>
<accession>A0AA39NAY4</accession>
<name>A0AA39NAY4_ARMTA</name>
<organism evidence="1 2">
    <name type="scientific">Armillaria tabescens</name>
    <name type="common">Ringless honey mushroom</name>
    <name type="synonym">Agaricus tabescens</name>
    <dbReference type="NCBI Taxonomy" id="1929756"/>
    <lineage>
        <taxon>Eukaryota</taxon>
        <taxon>Fungi</taxon>
        <taxon>Dikarya</taxon>
        <taxon>Basidiomycota</taxon>
        <taxon>Agaricomycotina</taxon>
        <taxon>Agaricomycetes</taxon>
        <taxon>Agaricomycetidae</taxon>
        <taxon>Agaricales</taxon>
        <taxon>Marasmiineae</taxon>
        <taxon>Physalacriaceae</taxon>
        <taxon>Desarmillaria</taxon>
    </lineage>
</organism>
<keyword evidence="2" id="KW-1185">Reference proteome</keyword>
<protein>
    <submittedName>
        <fullName evidence="1">Uncharacterized protein</fullName>
    </submittedName>
</protein>
<evidence type="ECO:0000313" key="1">
    <source>
        <dbReference type="EMBL" id="KAK0462264.1"/>
    </source>
</evidence>
<dbReference type="RefSeq" id="XP_060333876.1">
    <property type="nucleotide sequence ID" value="XM_060469382.1"/>
</dbReference>
<gene>
    <name evidence="1" type="ORF">EV420DRAFT_1477015</name>
</gene>
<proteinExistence type="predicted"/>
<dbReference type="EMBL" id="JAUEPS010000009">
    <property type="protein sequence ID" value="KAK0462264.1"/>
    <property type="molecule type" value="Genomic_DNA"/>
</dbReference>
<comment type="caution">
    <text evidence="1">The sequence shown here is derived from an EMBL/GenBank/DDBJ whole genome shotgun (WGS) entry which is preliminary data.</text>
</comment>
<dbReference type="AlphaFoldDB" id="A0AA39NAY4"/>
<reference evidence="1" key="1">
    <citation type="submission" date="2023-06" db="EMBL/GenBank/DDBJ databases">
        <authorList>
            <consortium name="Lawrence Berkeley National Laboratory"/>
            <person name="Ahrendt S."/>
            <person name="Sahu N."/>
            <person name="Indic B."/>
            <person name="Wong-Bajracharya J."/>
            <person name="Merenyi Z."/>
            <person name="Ke H.-M."/>
            <person name="Monk M."/>
            <person name="Kocsube S."/>
            <person name="Drula E."/>
            <person name="Lipzen A."/>
            <person name="Balint B."/>
            <person name="Henrissat B."/>
            <person name="Andreopoulos B."/>
            <person name="Martin F.M."/>
            <person name="Harder C.B."/>
            <person name="Rigling D."/>
            <person name="Ford K.L."/>
            <person name="Foster G.D."/>
            <person name="Pangilinan J."/>
            <person name="Papanicolaou A."/>
            <person name="Barry K."/>
            <person name="LaButti K."/>
            <person name="Viragh M."/>
            <person name="Koriabine M."/>
            <person name="Yan M."/>
            <person name="Riley R."/>
            <person name="Champramary S."/>
            <person name="Plett K.L."/>
            <person name="Tsai I.J."/>
            <person name="Slot J."/>
            <person name="Sipos G."/>
            <person name="Plett J."/>
            <person name="Nagy L.G."/>
            <person name="Grigoriev I.V."/>
        </authorList>
    </citation>
    <scope>NUCLEOTIDE SEQUENCE</scope>
    <source>
        <strain evidence="1">CCBAS 213</strain>
    </source>
</reference>